<reference evidence="2" key="1">
    <citation type="journal article" date="2019" name="Int. J. Syst. Evol. Microbiol.">
        <title>The Global Catalogue of Microorganisms (GCM) 10K type strain sequencing project: providing services to taxonomists for standard genome sequencing and annotation.</title>
        <authorList>
            <consortium name="The Broad Institute Genomics Platform"/>
            <consortium name="The Broad Institute Genome Sequencing Center for Infectious Disease"/>
            <person name="Wu L."/>
            <person name="Ma J."/>
        </authorList>
    </citation>
    <scope>NUCLEOTIDE SEQUENCE [LARGE SCALE GENOMIC DNA]</scope>
    <source>
        <strain evidence="2">JCM 17688</strain>
    </source>
</reference>
<proteinExistence type="predicted"/>
<name>A0ABP8KID2_9ACTN</name>
<protein>
    <submittedName>
        <fullName evidence="1">Uncharacterized protein</fullName>
    </submittedName>
</protein>
<gene>
    <name evidence="1" type="ORF">GCM10023147_51280</name>
</gene>
<sequence length="60" mass="6316">MHSVEGWPAAAARLLTGMLRAWARGGGGVVRLSGRTTAGRAVVVGPDGWQVRAVARYREA</sequence>
<evidence type="ECO:0000313" key="1">
    <source>
        <dbReference type="EMBL" id="GAA4407326.1"/>
    </source>
</evidence>
<dbReference type="Proteomes" id="UP001500635">
    <property type="component" value="Unassembled WGS sequence"/>
</dbReference>
<dbReference type="EMBL" id="BAABFR010000176">
    <property type="protein sequence ID" value="GAA4407326.1"/>
    <property type="molecule type" value="Genomic_DNA"/>
</dbReference>
<accession>A0ABP8KID2</accession>
<comment type="caution">
    <text evidence="1">The sequence shown here is derived from an EMBL/GenBank/DDBJ whole genome shotgun (WGS) entry which is preliminary data.</text>
</comment>
<organism evidence="1 2">
    <name type="scientific">Tsukamurella soli</name>
    <dbReference type="NCBI Taxonomy" id="644556"/>
    <lineage>
        <taxon>Bacteria</taxon>
        <taxon>Bacillati</taxon>
        <taxon>Actinomycetota</taxon>
        <taxon>Actinomycetes</taxon>
        <taxon>Mycobacteriales</taxon>
        <taxon>Tsukamurellaceae</taxon>
        <taxon>Tsukamurella</taxon>
    </lineage>
</organism>
<keyword evidence="2" id="KW-1185">Reference proteome</keyword>
<evidence type="ECO:0000313" key="2">
    <source>
        <dbReference type="Proteomes" id="UP001500635"/>
    </source>
</evidence>